<proteinExistence type="inferred from homology"/>
<dbReference type="InterPro" id="IPR001155">
    <property type="entry name" value="OxRdtase_FMN_N"/>
</dbReference>
<dbReference type="InterPro" id="IPR013785">
    <property type="entry name" value="Aldolase_TIM"/>
</dbReference>
<comment type="similarity">
    <text evidence="2">Belongs to the NADH:flavin oxidoreductase/NADH oxidase family.</text>
</comment>
<dbReference type="EMBL" id="BMZA01000001">
    <property type="protein sequence ID" value="GGY90017.1"/>
    <property type="molecule type" value="Genomic_DNA"/>
</dbReference>
<name>A0A918UC25_9SPHN</name>
<dbReference type="AlphaFoldDB" id="A0A918UC25"/>
<dbReference type="GO" id="GO:0010181">
    <property type="term" value="F:FMN binding"/>
    <property type="evidence" value="ECO:0007669"/>
    <property type="project" value="InterPro"/>
</dbReference>
<keyword evidence="3" id="KW-0560">Oxidoreductase</keyword>
<evidence type="ECO:0000259" key="4">
    <source>
        <dbReference type="Pfam" id="PF00724"/>
    </source>
</evidence>
<organism evidence="5 6">
    <name type="scientific">Novosphingobium colocasiae</name>
    <dbReference type="NCBI Taxonomy" id="1256513"/>
    <lineage>
        <taxon>Bacteria</taxon>
        <taxon>Pseudomonadati</taxon>
        <taxon>Pseudomonadota</taxon>
        <taxon>Alphaproteobacteria</taxon>
        <taxon>Sphingomonadales</taxon>
        <taxon>Sphingomonadaceae</taxon>
        <taxon>Novosphingobium</taxon>
    </lineage>
</organism>
<sequence length="367" mass="39340">MLDALFSPVRIGALDLPNRVVMAPLTRARATPNNVPTELMARYYAQRADCGLIVSEACAVDPLGMGWYRVPGIWTDEMAAGWRKVTDAVHAAGGRIVLQLWHMGRLVLPEYLGGELPVGPSAIAGEGETMAPPGPDYKGGFLPMKPYVVPREMTQADIDRVIAAYGAGARRAMAAGFDGVEIHGANGYIIDQFLQSKTNVRTDKYGGSLENRTRLLSEIVAAVAKEVPADRIGLRISPTSERKGMGDENPGALAERIGAICGEAGLAYVHLIEPIASGFVDKPEHPVMVNLRARFHGAVIQNGSFDAASADAFIAGNQADAISFGRPYIANPDLVTRMREGQPLAAANFDFAYVGEERGYTDYPRAG</sequence>
<dbReference type="GO" id="GO:0016628">
    <property type="term" value="F:oxidoreductase activity, acting on the CH-CH group of donors, NAD or NADP as acceptor"/>
    <property type="evidence" value="ECO:0007669"/>
    <property type="project" value="UniProtKB-ARBA"/>
</dbReference>
<dbReference type="Gene3D" id="3.20.20.70">
    <property type="entry name" value="Aldolase class I"/>
    <property type="match status" value="1"/>
</dbReference>
<accession>A0A918UC25</accession>
<comment type="caution">
    <text evidence="5">The sequence shown here is derived from an EMBL/GenBank/DDBJ whole genome shotgun (WGS) entry which is preliminary data.</text>
</comment>
<feature type="domain" description="NADH:flavin oxidoreductase/NADH oxidase N-terminal" evidence="4">
    <location>
        <begin position="5"/>
        <end position="343"/>
    </location>
</feature>
<reference evidence="5" key="2">
    <citation type="submission" date="2020-09" db="EMBL/GenBank/DDBJ databases">
        <authorList>
            <person name="Sun Q."/>
            <person name="Kim S."/>
        </authorList>
    </citation>
    <scope>NUCLEOTIDE SEQUENCE</scope>
    <source>
        <strain evidence="5">KCTC 32255</strain>
    </source>
</reference>
<evidence type="ECO:0000313" key="6">
    <source>
        <dbReference type="Proteomes" id="UP000648075"/>
    </source>
</evidence>
<evidence type="ECO:0000256" key="2">
    <source>
        <dbReference type="ARBA" id="ARBA00005979"/>
    </source>
</evidence>
<dbReference type="Pfam" id="PF00724">
    <property type="entry name" value="Oxidored_FMN"/>
    <property type="match status" value="1"/>
</dbReference>
<reference evidence="5" key="1">
    <citation type="journal article" date="2014" name="Int. J. Syst. Evol. Microbiol.">
        <title>Complete genome sequence of Corynebacterium casei LMG S-19264T (=DSM 44701T), isolated from a smear-ripened cheese.</title>
        <authorList>
            <consortium name="US DOE Joint Genome Institute (JGI-PGF)"/>
            <person name="Walter F."/>
            <person name="Albersmeier A."/>
            <person name="Kalinowski J."/>
            <person name="Ruckert C."/>
        </authorList>
    </citation>
    <scope>NUCLEOTIDE SEQUENCE</scope>
    <source>
        <strain evidence="5">KCTC 32255</strain>
    </source>
</reference>
<dbReference type="FunFam" id="3.20.20.70:FF:000059">
    <property type="entry name" value="N-ethylmaleimide reductase, FMN-linked"/>
    <property type="match status" value="1"/>
</dbReference>
<evidence type="ECO:0000256" key="1">
    <source>
        <dbReference type="ARBA" id="ARBA00001917"/>
    </source>
</evidence>
<dbReference type="CDD" id="cd02933">
    <property type="entry name" value="OYE_like_FMN"/>
    <property type="match status" value="1"/>
</dbReference>
<keyword evidence="6" id="KW-1185">Reference proteome</keyword>
<evidence type="ECO:0000313" key="5">
    <source>
        <dbReference type="EMBL" id="GGY90017.1"/>
    </source>
</evidence>
<protein>
    <submittedName>
        <fullName evidence="5">Alkene reductase</fullName>
    </submittedName>
</protein>
<dbReference type="RefSeq" id="WP_189619114.1">
    <property type="nucleotide sequence ID" value="NZ_BMZA01000001.1"/>
</dbReference>
<dbReference type="SUPFAM" id="SSF51395">
    <property type="entry name" value="FMN-linked oxidoreductases"/>
    <property type="match status" value="1"/>
</dbReference>
<gene>
    <name evidence="5" type="primary">xenB</name>
    <name evidence="5" type="ORF">GCM10011614_00740</name>
</gene>
<dbReference type="PANTHER" id="PTHR22893:SF98">
    <property type="entry name" value="OXIDOREDUCTASE"/>
    <property type="match status" value="1"/>
</dbReference>
<evidence type="ECO:0000256" key="3">
    <source>
        <dbReference type="ARBA" id="ARBA00023002"/>
    </source>
</evidence>
<comment type="cofactor">
    <cofactor evidence="1">
        <name>FMN</name>
        <dbReference type="ChEBI" id="CHEBI:58210"/>
    </cofactor>
</comment>
<dbReference type="InterPro" id="IPR045247">
    <property type="entry name" value="Oye-like"/>
</dbReference>
<dbReference type="Proteomes" id="UP000648075">
    <property type="component" value="Unassembled WGS sequence"/>
</dbReference>
<dbReference type="GO" id="GO:0005829">
    <property type="term" value="C:cytosol"/>
    <property type="evidence" value="ECO:0007669"/>
    <property type="project" value="TreeGrafter"/>
</dbReference>
<dbReference type="PANTHER" id="PTHR22893">
    <property type="entry name" value="NADH OXIDOREDUCTASE-RELATED"/>
    <property type="match status" value="1"/>
</dbReference>